<gene>
    <name evidence="1" type="ORF">S01H4_63075</name>
</gene>
<organism evidence="1">
    <name type="scientific">marine sediment metagenome</name>
    <dbReference type="NCBI Taxonomy" id="412755"/>
    <lineage>
        <taxon>unclassified sequences</taxon>
        <taxon>metagenomes</taxon>
        <taxon>ecological metagenomes</taxon>
    </lineage>
</organism>
<proteinExistence type="predicted"/>
<evidence type="ECO:0000313" key="1">
    <source>
        <dbReference type="EMBL" id="GAH11375.1"/>
    </source>
</evidence>
<reference evidence="1" key="1">
    <citation type="journal article" date="2014" name="Front. Microbiol.">
        <title>High frequency of phylogenetically diverse reductive dehalogenase-homologous genes in deep subseafloor sedimentary metagenomes.</title>
        <authorList>
            <person name="Kawai M."/>
            <person name="Futagami T."/>
            <person name="Toyoda A."/>
            <person name="Takaki Y."/>
            <person name="Nishi S."/>
            <person name="Hori S."/>
            <person name="Arai W."/>
            <person name="Tsubouchi T."/>
            <person name="Morono Y."/>
            <person name="Uchiyama I."/>
            <person name="Ito T."/>
            <person name="Fujiyama A."/>
            <person name="Inagaki F."/>
            <person name="Takami H."/>
        </authorList>
    </citation>
    <scope>NUCLEOTIDE SEQUENCE</scope>
    <source>
        <strain evidence="1">Expedition CK06-06</strain>
    </source>
</reference>
<sequence>MLPGTAAKIGALVGSTQTLVGANVPLTASQKVAATTIADTGKAIDKTAKKVKQGGQGMILTWQSVIRIFAIQTIHQMISKITSAVAEGVGAARDYEIALAEIQTIAEPFRKDFEALSAEARNFSDALGAPIELVTEGIYQTLSH</sequence>
<feature type="non-terminal residue" evidence="1">
    <location>
        <position position="144"/>
    </location>
</feature>
<comment type="caution">
    <text evidence="1">The sequence shown here is derived from an EMBL/GenBank/DDBJ whole genome shotgun (WGS) entry which is preliminary data.</text>
</comment>
<protein>
    <submittedName>
        <fullName evidence="1">Uncharacterized protein</fullName>
    </submittedName>
</protein>
<dbReference type="AlphaFoldDB" id="X1DT00"/>
<accession>X1DT00</accession>
<name>X1DT00_9ZZZZ</name>
<dbReference type="EMBL" id="BART01037824">
    <property type="protein sequence ID" value="GAH11375.1"/>
    <property type="molecule type" value="Genomic_DNA"/>
</dbReference>